<dbReference type="GeneID" id="116313920"/>
<keyword evidence="16" id="KW-1185">Reference proteome</keyword>
<evidence type="ECO:0000256" key="3">
    <source>
        <dbReference type="ARBA" id="ARBA00022771"/>
    </source>
</evidence>
<dbReference type="InterPro" id="IPR013083">
    <property type="entry name" value="Znf_RING/FYVE/PHD"/>
</dbReference>
<keyword evidence="2" id="KW-0479">Metal-binding</keyword>
<dbReference type="AlphaFoldDB" id="A0AAZ1WWQ9"/>
<dbReference type="PANTHER" id="PTHR47308">
    <property type="entry name" value="NUCLEAR GTPASE SLIP-GC"/>
    <property type="match status" value="1"/>
</dbReference>
<feature type="compositionally biased region" description="Pro residues" evidence="13">
    <location>
        <begin position="815"/>
        <end position="827"/>
    </location>
</feature>
<dbReference type="FunFam" id="3.30.40.10:FF:000317">
    <property type="entry name" value="transcription initiation factor TFIID subunit 3"/>
    <property type="match status" value="1"/>
</dbReference>
<evidence type="ECO:0000256" key="13">
    <source>
        <dbReference type="SAM" id="MobiDB-lite"/>
    </source>
</evidence>
<evidence type="ECO:0000256" key="1">
    <source>
        <dbReference type="ARBA" id="ARBA00004123"/>
    </source>
</evidence>
<dbReference type="CDD" id="cd15522">
    <property type="entry name" value="PHD_TAF3"/>
    <property type="match status" value="1"/>
</dbReference>
<evidence type="ECO:0000313" key="15">
    <source>
        <dbReference type="Ensembl" id="ENSOABP00000059884.1"/>
    </source>
</evidence>
<sequence length="924" mass="104870">MDDFVRTKLVEWGLSEWVEKFKDQEIDKENIFDLDDREIENLITKAGPRMRFKKNLKLLKVLPSTSDTGKRKSDLQSDASRLQSPAKRQRQSMPGFAESIILSDVKSIMTSVHKILNDQDKLSDFLKKKISDLETDKRELVGVFGKTGAGKSSLINAIIKEKNLLPSGSVSACTSVMIKVEANTHSKYEAEIEFITKEEWKDELWSFRQLLDNNENQEKEDDDDYRDAVEKLSALYGEEWKEKSSENLMENKYFKEIPEFLQSRQKILRCESANELSAQFVKYTRSDSKQGEGNEGKKWFWPLVKCVTVKVPNNPFLQHVTLVDLPGNGDCNKSRDQMWKGIVGDCSTVWIVTEINRAASEKEAWEILESVSSLIGNGGECQQIHFICTKSDLLDDSDDLSSADIHDRIVKRNIQAKDGVRKAFNKRTKIKKHFTDDSFKVFTVSSKEFLKGKHLSPDETEIPQLQGFLQDLNDCHSETVNYVNGAHGILSLIHGANSRGVDDKKAEVCAELERNMNLQLRNVNKEMDDTYMAFEKYLDDGVEKSKGSYGEKLKNFLYRGKKGGAFHKVLKCVVKNGGVHKPKNGTLINLNMKLASCLIDSIDDEFRKTFQNDSERGAFNGVINEFSLNTDSLFEKYKNAELQLRFLKTEEVKIKAKLNRMMRKQKKKVYSSLIETIENIMEEGYKKAAEFKGEGMLYNMRETIMDHVHSKEAMFERAKNTMLEKLHSLMEKILETLEETMKESIERSFKTDGGLLPDVSTELEMVKKHYDKLVGTPDDETSLTGVISKVVPNSEPSTPVPKTPATKSGPGNRPRTPPPPPMLPPVIPTLPPAPLPLPPALPPSSSLISWPPILPPAVSTYVIRDEWGNQIWICPRCNNPDDGSPMMGCDGCDDWYHWLCVGIVTAPPEGQQWFCVKCSRKKKD</sequence>
<dbReference type="InterPro" id="IPR019786">
    <property type="entry name" value="Zinc_finger_PHD-type_CS"/>
</dbReference>
<evidence type="ECO:0000256" key="6">
    <source>
        <dbReference type="ARBA" id="ARBA00023163"/>
    </source>
</evidence>
<feature type="coiled-coil region" evidence="12">
    <location>
        <begin position="630"/>
        <end position="657"/>
    </location>
</feature>
<protein>
    <recommendedName>
        <fullName evidence="9">Transcription initiation factor TFIID subunit 3</fullName>
    </recommendedName>
    <alternativeName>
        <fullName evidence="10">TBP-associated factor 3</fullName>
    </alternativeName>
</protein>
<dbReference type="Gene3D" id="1.10.150.50">
    <property type="entry name" value="Transcription Factor, Ets-1"/>
    <property type="match status" value="1"/>
</dbReference>
<evidence type="ECO:0000256" key="11">
    <source>
        <dbReference type="PROSITE-ProRule" id="PRU00146"/>
    </source>
</evidence>
<keyword evidence="5" id="KW-0805">Transcription regulation</keyword>
<dbReference type="Gene3D" id="3.40.50.300">
    <property type="entry name" value="P-loop containing nucleotide triphosphate hydrolases"/>
    <property type="match status" value="1"/>
</dbReference>
<keyword evidence="3 11" id="KW-0863">Zinc-finger</keyword>
<dbReference type="InterPro" id="IPR013761">
    <property type="entry name" value="SAM/pointed_sf"/>
</dbReference>
<evidence type="ECO:0000256" key="8">
    <source>
        <dbReference type="ARBA" id="ARBA00060873"/>
    </source>
</evidence>
<evidence type="ECO:0000256" key="4">
    <source>
        <dbReference type="ARBA" id="ARBA00022833"/>
    </source>
</evidence>
<dbReference type="KEGG" id="oau:116313920"/>
<dbReference type="InterPro" id="IPR019787">
    <property type="entry name" value="Znf_PHD-finger"/>
</dbReference>
<dbReference type="InterPro" id="IPR027417">
    <property type="entry name" value="P-loop_NTPase"/>
</dbReference>
<dbReference type="InterPro" id="IPR011011">
    <property type="entry name" value="Znf_FYVE_PHD"/>
</dbReference>
<dbReference type="PROSITE" id="PS01359">
    <property type="entry name" value="ZF_PHD_1"/>
    <property type="match status" value="1"/>
</dbReference>
<evidence type="ECO:0000256" key="10">
    <source>
        <dbReference type="ARBA" id="ARBA00076309"/>
    </source>
</evidence>
<dbReference type="SUPFAM" id="SSF57903">
    <property type="entry name" value="FYVE/PHD zinc finger"/>
    <property type="match status" value="1"/>
</dbReference>
<keyword evidence="12" id="KW-0175">Coiled coil</keyword>
<dbReference type="GO" id="GO:0003924">
    <property type="term" value="F:GTPase activity"/>
    <property type="evidence" value="ECO:0007669"/>
    <property type="project" value="TreeGrafter"/>
</dbReference>
<dbReference type="Pfam" id="PF00628">
    <property type="entry name" value="PHD"/>
    <property type="match status" value="1"/>
</dbReference>
<dbReference type="Proteomes" id="UP000472276">
    <property type="component" value="Unassembled WGS sequence"/>
</dbReference>
<evidence type="ECO:0000256" key="9">
    <source>
        <dbReference type="ARBA" id="ARBA00068909"/>
    </source>
</evidence>
<dbReference type="GO" id="GO:0005634">
    <property type="term" value="C:nucleus"/>
    <property type="evidence" value="ECO:0007669"/>
    <property type="project" value="UniProtKB-SubCell"/>
</dbReference>
<dbReference type="InterPro" id="IPR001965">
    <property type="entry name" value="Znf_PHD"/>
</dbReference>
<dbReference type="Pfam" id="PF00350">
    <property type="entry name" value="Dynamin_N"/>
    <property type="match status" value="1"/>
</dbReference>
<evidence type="ECO:0000256" key="2">
    <source>
        <dbReference type="ARBA" id="ARBA00022723"/>
    </source>
</evidence>
<feature type="region of interest" description="Disordered" evidence="13">
    <location>
        <begin position="789"/>
        <end position="827"/>
    </location>
</feature>
<name>A0AAZ1WWQ9_OREAU</name>
<gene>
    <name evidence="15" type="primary">LOC116313920</name>
</gene>
<evidence type="ECO:0000313" key="16">
    <source>
        <dbReference type="Proteomes" id="UP000472276"/>
    </source>
</evidence>
<evidence type="ECO:0000256" key="12">
    <source>
        <dbReference type="SAM" id="Coils"/>
    </source>
</evidence>
<evidence type="ECO:0000256" key="7">
    <source>
        <dbReference type="ARBA" id="ARBA00023242"/>
    </source>
</evidence>
<dbReference type="RefSeq" id="XP_039467603.1">
    <property type="nucleotide sequence ID" value="XM_039611669.1"/>
</dbReference>
<proteinExistence type="inferred from homology"/>
<dbReference type="Ensembl" id="ENSOABT00000080644.1">
    <property type="protein sequence ID" value="ENSOABP00000059884.1"/>
    <property type="gene ID" value="ENSOABG00000038479.1"/>
</dbReference>
<reference evidence="15" key="2">
    <citation type="submission" date="2025-08" db="UniProtKB">
        <authorList>
            <consortium name="Ensembl"/>
        </authorList>
    </citation>
    <scope>IDENTIFICATION</scope>
</reference>
<evidence type="ECO:0000256" key="5">
    <source>
        <dbReference type="ARBA" id="ARBA00023015"/>
    </source>
</evidence>
<dbReference type="SMART" id="SM00249">
    <property type="entry name" value="PHD"/>
    <property type="match status" value="1"/>
</dbReference>
<keyword evidence="4" id="KW-0862">Zinc</keyword>
<reference evidence="15" key="3">
    <citation type="submission" date="2025-09" db="UniProtKB">
        <authorList>
            <consortium name="Ensembl"/>
        </authorList>
    </citation>
    <scope>IDENTIFICATION</scope>
</reference>
<dbReference type="InterPro" id="IPR045063">
    <property type="entry name" value="Dynamin_N"/>
</dbReference>
<keyword evidence="7" id="KW-0539">Nucleus</keyword>
<dbReference type="Gene3D" id="3.30.40.10">
    <property type="entry name" value="Zinc/RING finger domain, C3HC4 (zinc finger)"/>
    <property type="match status" value="1"/>
</dbReference>
<dbReference type="InterPro" id="IPR053082">
    <property type="entry name" value="Nuclear_GTPase_SLIP-GC"/>
</dbReference>
<accession>A0AAZ1WWQ9</accession>
<dbReference type="SUPFAM" id="SSF52540">
    <property type="entry name" value="P-loop containing nucleoside triphosphate hydrolases"/>
    <property type="match status" value="1"/>
</dbReference>
<dbReference type="PROSITE" id="PS50016">
    <property type="entry name" value="ZF_PHD_2"/>
    <property type="match status" value="1"/>
</dbReference>
<feature type="domain" description="PHD-type" evidence="14">
    <location>
        <begin position="871"/>
        <end position="921"/>
    </location>
</feature>
<dbReference type="GO" id="GO:0008270">
    <property type="term" value="F:zinc ion binding"/>
    <property type="evidence" value="ECO:0007669"/>
    <property type="project" value="UniProtKB-KW"/>
</dbReference>
<keyword evidence="6" id="KW-0804">Transcription</keyword>
<feature type="region of interest" description="Disordered" evidence="13">
    <location>
        <begin position="65"/>
        <end position="93"/>
    </location>
</feature>
<organism evidence="15 16">
    <name type="scientific">Oreochromis aureus</name>
    <name type="common">Israeli tilapia</name>
    <name type="synonym">Chromis aureus</name>
    <dbReference type="NCBI Taxonomy" id="47969"/>
    <lineage>
        <taxon>Eukaryota</taxon>
        <taxon>Metazoa</taxon>
        <taxon>Chordata</taxon>
        <taxon>Craniata</taxon>
        <taxon>Vertebrata</taxon>
        <taxon>Euteleostomi</taxon>
        <taxon>Actinopterygii</taxon>
        <taxon>Neopterygii</taxon>
        <taxon>Teleostei</taxon>
        <taxon>Neoteleostei</taxon>
        <taxon>Acanthomorphata</taxon>
        <taxon>Ovalentaria</taxon>
        <taxon>Cichlomorphae</taxon>
        <taxon>Cichliformes</taxon>
        <taxon>Cichlidae</taxon>
        <taxon>African cichlids</taxon>
        <taxon>Pseudocrenilabrinae</taxon>
        <taxon>Oreochromini</taxon>
        <taxon>Oreochromis</taxon>
    </lineage>
</organism>
<comment type="similarity">
    <text evidence="8">Belongs to the TAF3 family.</text>
</comment>
<comment type="subcellular location">
    <subcellularLocation>
        <location evidence="1">Nucleus</location>
    </subcellularLocation>
</comment>
<reference evidence="16" key="1">
    <citation type="submission" date="2020-03" db="EMBL/GenBank/DDBJ databases">
        <title>Evolution of repeat sequences and sex chromosomes of tilapia species revealed by chromosome-level genomes.</title>
        <authorList>
            <person name="Xu L."/>
            <person name="Tao W."/>
            <person name="Wang D."/>
            <person name="Zhou Q."/>
        </authorList>
    </citation>
    <scope>NUCLEOTIDE SEQUENCE [LARGE SCALE GENOMIC DNA]</scope>
    <source>
        <strain evidence="16">Israel</strain>
    </source>
</reference>
<dbReference type="PANTHER" id="PTHR47308:SF1">
    <property type="entry name" value="NUCLEAR GTPASE SLIP-GC"/>
    <property type="match status" value="1"/>
</dbReference>
<evidence type="ECO:0000259" key="14">
    <source>
        <dbReference type="PROSITE" id="PS50016"/>
    </source>
</evidence>